<evidence type="ECO:0000313" key="6">
    <source>
        <dbReference type="EMBL" id="BAJ25953.1"/>
    </source>
</evidence>
<dbReference type="Gene3D" id="1.10.357.10">
    <property type="entry name" value="Tetracycline Repressor, domain 2"/>
    <property type="match status" value="1"/>
</dbReference>
<proteinExistence type="predicted"/>
<dbReference type="SUPFAM" id="SSF46689">
    <property type="entry name" value="Homeodomain-like"/>
    <property type="match status" value="1"/>
</dbReference>
<dbReference type="InterPro" id="IPR047923">
    <property type="entry name" value="ArpA-like"/>
</dbReference>
<dbReference type="EMBL" id="AP010968">
    <property type="protein sequence ID" value="BAJ25953.1"/>
    <property type="molecule type" value="Genomic_DNA"/>
</dbReference>
<dbReference type="InterPro" id="IPR023772">
    <property type="entry name" value="DNA-bd_HTH_TetR-type_CS"/>
</dbReference>
<keyword evidence="8" id="KW-1185">Reference proteome</keyword>
<evidence type="ECO:0000256" key="3">
    <source>
        <dbReference type="ARBA" id="ARBA00023163"/>
    </source>
</evidence>
<dbReference type="Proteomes" id="UP000007076">
    <property type="component" value="Chromosome"/>
</dbReference>
<dbReference type="eggNOG" id="COG1309">
    <property type="taxonomic scope" value="Bacteria"/>
</dbReference>
<dbReference type="RefSeq" id="WP_014133274.1">
    <property type="nucleotide sequence ID" value="NC_016109.1"/>
</dbReference>
<dbReference type="PROSITE" id="PS01081">
    <property type="entry name" value="HTH_TETR_1"/>
    <property type="match status" value="1"/>
</dbReference>
<accession>E4N422</accession>
<sequence>MVKQERAARTRHALVKAAAVEFDRAGYEGTSLARISETAGISMGALTFHFRTKGELAVAVQRLGRSATQDVVTRVAAHPAPALQSVIALTLELARLLEKEASVRAAARLTREMPATTAATAWYPAWTHTVDELLEQARDGELRPGTDLRTVAALVAHLVAGAETHIRCRVPHTEHQSADAQLAQLWRLVLRGVSANPT</sequence>
<dbReference type="PROSITE" id="PS50977">
    <property type="entry name" value="HTH_TETR_2"/>
    <property type="match status" value="1"/>
</dbReference>
<dbReference type="Pfam" id="PF00440">
    <property type="entry name" value="TetR_N"/>
    <property type="match status" value="1"/>
</dbReference>
<keyword evidence="3" id="KW-0804">Transcription</keyword>
<dbReference type="PANTHER" id="PTHR30055:SF234">
    <property type="entry name" value="HTH-TYPE TRANSCRIPTIONAL REGULATOR BETI"/>
    <property type="match status" value="1"/>
</dbReference>
<evidence type="ECO:0000256" key="1">
    <source>
        <dbReference type="ARBA" id="ARBA00023015"/>
    </source>
</evidence>
<keyword evidence="2 4" id="KW-0238">DNA-binding</keyword>
<dbReference type="PATRIC" id="fig|452652.3.peg.7615"/>
<evidence type="ECO:0000313" key="7">
    <source>
        <dbReference type="EMBL" id="BAJ33325.1"/>
    </source>
</evidence>
<gene>
    <name evidence="6" type="ordered locus">KSE_01020t</name>
    <name evidence="7" type="ordered locus">KSE_75720t</name>
</gene>
<dbReference type="GO" id="GO:0003700">
    <property type="term" value="F:DNA-binding transcription factor activity"/>
    <property type="evidence" value="ECO:0007669"/>
    <property type="project" value="TreeGrafter"/>
</dbReference>
<dbReference type="InterPro" id="IPR001647">
    <property type="entry name" value="HTH_TetR"/>
</dbReference>
<protein>
    <submittedName>
        <fullName evidence="6">Putative TetR family transcriptional regulator</fullName>
    </submittedName>
</protein>
<feature type="domain" description="HTH tetR-type" evidence="5">
    <location>
        <begin position="8"/>
        <end position="68"/>
    </location>
</feature>
<name>E4N422_KITSK</name>
<organism evidence="6 8">
    <name type="scientific">Kitasatospora setae (strain ATCC 33774 / DSM 43861 / JCM 3304 / KCC A-0304 / NBRC 14216 / KM-6054)</name>
    <name type="common">Streptomyces setae</name>
    <dbReference type="NCBI Taxonomy" id="452652"/>
    <lineage>
        <taxon>Bacteria</taxon>
        <taxon>Bacillati</taxon>
        <taxon>Actinomycetota</taxon>
        <taxon>Actinomycetes</taxon>
        <taxon>Kitasatosporales</taxon>
        <taxon>Streptomycetaceae</taxon>
        <taxon>Kitasatospora</taxon>
    </lineage>
</organism>
<dbReference type="STRING" id="452652.KSE_01020t"/>
<feature type="DNA-binding region" description="H-T-H motif" evidence="4">
    <location>
        <begin position="31"/>
        <end position="50"/>
    </location>
</feature>
<dbReference type="EMBL" id="AP010968">
    <property type="protein sequence ID" value="BAJ33325.1"/>
    <property type="molecule type" value="Genomic_DNA"/>
</dbReference>
<dbReference type="KEGG" id="ksk:KSE_75720t"/>
<dbReference type="HOGENOM" id="CLU_069356_8_1_11"/>
<dbReference type="KEGG" id="ksk:KSE_01020t"/>
<dbReference type="PRINTS" id="PR00455">
    <property type="entry name" value="HTHTETR"/>
</dbReference>
<dbReference type="PANTHER" id="PTHR30055">
    <property type="entry name" value="HTH-TYPE TRANSCRIPTIONAL REGULATOR RUTR"/>
    <property type="match status" value="1"/>
</dbReference>
<dbReference type="InterPro" id="IPR036271">
    <property type="entry name" value="Tet_transcr_reg_TetR-rel_C_sf"/>
</dbReference>
<dbReference type="InterPro" id="IPR050109">
    <property type="entry name" value="HTH-type_TetR-like_transc_reg"/>
</dbReference>
<dbReference type="AlphaFoldDB" id="E4N422"/>
<evidence type="ECO:0000313" key="8">
    <source>
        <dbReference type="Proteomes" id="UP000007076"/>
    </source>
</evidence>
<dbReference type="NCBIfam" id="NF041196">
    <property type="entry name" value="ScbR_bind_reg"/>
    <property type="match status" value="1"/>
</dbReference>
<evidence type="ECO:0000256" key="4">
    <source>
        <dbReference type="PROSITE-ProRule" id="PRU00335"/>
    </source>
</evidence>
<reference evidence="6 8" key="1">
    <citation type="journal article" date="2010" name="DNA Res.">
        <title>Genome sequence of Kitasatospora setae NBRC 14216T: an evolutionary snapshot of the family Streptomycetaceae.</title>
        <authorList>
            <person name="Ichikawa N."/>
            <person name="Oguchi A."/>
            <person name="Ikeda H."/>
            <person name="Ishikawa J."/>
            <person name="Kitani S."/>
            <person name="Watanabe Y."/>
            <person name="Nakamura S."/>
            <person name="Katano Y."/>
            <person name="Kishi E."/>
            <person name="Sasagawa M."/>
            <person name="Ankai A."/>
            <person name="Fukui S."/>
            <person name="Hashimoto Y."/>
            <person name="Kamata S."/>
            <person name="Otoguro M."/>
            <person name="Tanikawa S."/>
            <person name="Nihira T."/>
            <person name="Horinouchi S."/>
            <person name="Ohnishi Y."/>
            <person name="Hayakawa M."/>
            <person name="Kuzuyama T."/>
            <person name="Arisawa A."/>
            <person name="Nomoto F."/>
            <person name="Miura H."/>
            <person name="Takahashi Y."/>
            <person name="Fujita N."/>
        </authorList>
    </citation>
    <scope>NUCLEOTIDE SEQUENCE [LARGE SCALE GENOMIC DNA]</scope>
    <source>
        <strain evidence="8">ATCC 33774 / DSM 43861 / JCM 3304 / KCC A-0304 / NBRC 14216 / KM-6054</strain>
        <strain evidence="6">KM-6054</strain>
    </source>
</reference>
<dbReference type="GO" id="GO:0000976">
    <property type="term" value="F:transcription cis-regulatory region binding"/>
    <property type="evidence" value="ECO:0007669"/>
    <property type="project" value="TreeGrafter"/>
</dbReference>
<keyword evidence="1" id="KW-0805">Transcription regulation</keyword>
<dbReference type="InterPro" id="IPR009057">
    <property type="entry name" value="Homeodomain-like_sf"/>
</dbReference>
<evidence type="ECO:0000259" key="5">
    <source>
        <dbReference type="PROSITE" id="PS50977"/>
    </source>
</evidence>
<evidence type="ECO:0000256" key="2">
    <source>
        <dbReference type="ARBA" id="ARBA00023125"/>
    </source>
</evidence>
<dbReference type="SUPFAM" id="SSF48498">
    <property type="entry name" value="Tetracyclin repressor-like, C-terminal domain"/>
    <property type="match status" value="1"/>
</dbReference>